<reference evidence="6" key="2">
    <citation type="submission" date="2015-01" db="EMBL/GenBank/DDBJ databases">
        <title>Evolutionary Origins and Diversification of the Mycorrhizal Mutualists.</title>
        <authorList>
            <consortium name="DOE Joint Genome Institute"/>
            <consortium name="Mycorrhizal Genomics Consortium"/>
            <person name="Kohler A."/>
            <person name="Kuo A."/>
            <person name="Nagy L.G."/>
            <person name="Floudas D."/>
            <person name="Copeland A."/>
            <person name="Barry K.W."/>
            <person name="Cichocki N."/>
            <person name="Veneault-Fourrey C."/>
            <person name="LaButti K."/>
            <person name="Lindquist E.A."/>
            <person name="Lipzen A."/>
            <person name="Lundell T."/>
            <person name="Morin E."/>
            <person name="Murat C."/>
            <person name="Riley R."/>
            <person name="Ohm R."/>
            <person name="Sun H."/>
            <person name="Tunlid A."/>
            <person name="Henrissat B."/>
            <person name="Grigoriev I.V."/>
            <person name="Hibbett D.S."/>
            <person name="Martin F."/>
        </authorList>
    </citation>
    <scope>NUCLEOTIDE SEQUENCE [LARGE SCALE GENOMIC DNA]</scope>
    <source>
        <strain evidence="6">UH-Slu-Lm8-n1</strain>
    </source>
</reference>
<evidence type="ECO:0000313" key="6">
    <source>
        <dbReference type="Proteomes" id="UP000054485"/>
    </source>
</evidence>
<dbReference type="Pfam" id="PF11969">
    <property type="entry name" value="DcpS_C"/>
    <property type="match status" value="1"/>
</dbReference>
<dbReference type="Proteomes" id="UP000054485">
    <property type="component" value="Unassembled WGS sequence"/>
</dbReference>
<protein>
    <recommendedName>
        <fullName evidence="4">HIT domain-containing protein</fullName>
    </recommendedName>
</protein>
<dbReference type="PANTHER" id="PTHR12486">
    <property type="entry name" value="APRATAXIN-RELATED"/>
    <property type="match status" value="1"/>
</dbReference>
<dbReference type="InParanoid" id="A0A0D0BLK3"/>
<dbReference type="GO" id="GO:0000166">
    <property type="term" value="F:nucleotide binding"/>
    <property type="evidence" value="ECO:0007669"/>
    <property type="project" value="UniProtKB-KW"/>
</dbReference>
<keyword evidence="6" id="KW-1185">Reference proteome</keyword>
<name>A0A0D0BLK3_9AGAM</name>
<evidence type="ECO:0000313" key="5">
    <source>
        <dbReference type="EMBL" id="KIK44168.1"/>
    </source>
</evidence>
<keyword evidence="1" id="KW-0547">Nucleotide-binding</keyword>
<dbReference type="OrthoDB" id="1915375at2759"/>
<evidence type="ECO:0000256" key="2">
    <source>
        <dbReference type="ARBA" id="ARBA00022801"/>
    </source>
</evidence>
<dbReference type="STRING" id="930992.A0A0D0BLK3"/>
<dbReference type="SUPFAM" id="SSF54197">
    <property type="entry name" value="HIT-like"/>
    <property type="match status" value="1"/>
</dbReference>
<sequence>MFQKLIHWVIGKPQPTHYQLGNSQSCIFCGAYSTNRSDFDIVWEDQEFVAFRDIRPSAQQHMQLIPKTHIESIRKLSQKDVKMPQYLIWVQVRRMEEIGHSILDTFNVPVSKRKMGFHIPPFNSVLHLHLHVQALPYISPIYRLKYPFVRGFGGYEKGFSWFAEIGQAIRILEKGHRVTVAPC</sequence>
<accession>A0A0D0BLK3</accession>
<dbReference type="AlphaFoldDB" id="A0A0D0BLK3"/>
<dbReference type="PANTHER" id="PTHR12486:SF5">
    <property type="entry name" value="ADENOSINE 5'-MONOPHOSPHORAMIDASE HINT3"/>
    <property type="match status" value="1"/>
</dbReference>
<feature type="domain" description="HIT" evidence="4">
    <location>
        <begin position="27"/>
        <end position="142"/>
    </location>
</feature>
<reference evidence="5 6" key="1">
    <citation type="submission" date="2014-04" db="EMBL/GenBank/DDBJ databases">
        <authorList>
            <consortium name="DOE Joint Genome Institute"/>
            <person name="Kuo A."/>
            <person name="Ruytinx J."/>
            <person name="Rineau F."/>
            <person name="Colpaert J."/>
            <person name="Kohler A."/>
            <person name="Nagy L.G."/>
            <person name="Floudas D."/>
            <person name="Copeland A."/>
            <person name="Barry K.W."/>
            <person name="Cichocki N."/>
            <person name="Veneault-Fourrey C."/>
            <person name="LaButti K."/>
            <person name="Lindquist E.A."/>
            <person name="Lipzen A."/>
            <person name="Lundell T."/>
            <person name="Morin E."/>
            <person name="Murat C."/>
            <person name="Sun H."/>
            <person name="Tunlid A."/>
            <person name="Henrissat B."/>
            <person name="Grigoriev I.V."/>
            <person name="Hibbett D.S."/>
            <person name="Martin F."/>
            <person name="Nordberg H.P."/>
            <person name="Cantor M.N."/>
            <person name="Hua S.X."/>
        </authorList>
    </citation>
    <scope>NUCLEOTIDE SEQUENCE [LARGE SCALE GENOMIC DNA]</scope>
    <source>
        <strain evidence="5 6">UH-Slu-Lm8-n1</strain>
    </source>
</reference>
<dbReference type="EMBL" id="KN835196">
    <property type="protein sequence ID" value="KIK44168.1"/>
    <property type="molecule type" value="Genomic_DNA"/>
</dbReference>
<evidence type="ECO:0000256" key="1">
    <source>
        <dbReference type="ARBA" id="ARBA00022741"/>
    </source>
</evidence>
<proteinExistence type="predicted"/>
<gene>
    <name evidence="5" type="ORF">CY34DRAFT_106115</name>
</gene>
<dbReference type="GO" id="GO:0016787">
    <property type="term" value="F:hydrolase activity"/>
    <property type="evidence" value="ECO:0007669"/>
    <property type="project" value="UniProtKB-KW"/>
</dbReference>
<evidence type="ECO:0000256" key="3">
    <source>
        <dbReference type="PROSITE-ProRule" id="PRU00464"/>
    </source>
</evidence>
<organism evidence="5 6">
    <name type="scientific">Suillus luteus UH-Slu-Lm8-n1</name>
    <dbReference type="NCBI Taxonomy" id="930992"/>
    <lineage>
        <taxon>Eukaryota</taxon>
        <taxon>Fungi</taxon>
        <taxon>Dikarya</taxon>
        <taxon>Basidiomycota</taxon>
        <taxon>Agaricomycotina</taxon>
        <taxon>Agaricomycetes</taxon>
        <taxon>Agaricomycetidae</taxon>
        <taxon>Boletales</taxon>
        <taxon>Suillineae</taxon>
        <taxon>Suillaceae</taxon>
        <taxon>Suillus</taxon>
    </lineage>
</organism>
<dbReference type="PROSITE" id="PS51084">
    <property type="entry name" value="HIT_2"/>
    <property type="match status" value="1"/>
</dbReference>
<feature type="short sequence motif" description="Histidine triad motif" evidence="3">
    <location>
        <begin position="127"/>
        <end position="131"/>
    </location>
</feature>
<dbReference type="Gene3D" id="3.30.428.10">
    <property type="entry name" value="HIT-like"/>
    <property type="match status" value="1"/>
</dbReference>
<dbReference type="InterPro" id="IPR036265">
    <property type="entry name" value="HIT-like_sf"/>
</dbReference>
<dbReference type="InterPro" id="IPR011146">
    <property type="entry name" value="HIT-like"/>
</dbReference>
<keyword evidence="2" id="KW-0378">Hydrolase</keyword>
<dbReference type="HOGENOM" id="CLU_056776_4_1_1"/>
<evidence type="ECO:0000259" key="4">
    <source>
        <dbReference type="PROSITE" id="PS51084"/>
    </source>
</evidence>